<gene>
    <name evidence="1" type="ORF">SAMN02745723_102521</name>
</gene>
<evidence type="ECO:0000313" key="2">
    <source>
        <dbReference type="Proteomes" id="UP000226420"/>
    </source>
</evidence>
<comment type="caution">
    <text evidence="1">The sequence shown here is derived from an EMBL/GenBank/DDBJ whole genome shotgun (WGS) entry which is preliminary data.</text>
</comment>
<sequence>MWFPAWLKFPKSLAPVSCSTVPVHPWTFGAGHQEESGNYLSPANAVDYLLKKLSGASGEQDILVLMIAENHHDAFMSALGQLTRVFPLPVFKQVERLAQAAAELAISKMQIPTITSSLPAPVPLSVGTCRSAMVSQLIAQAQQDAAGSLDSNGIKNALGELKSLREQVASEAASTLEQLQGGRAPVWAFSARGDINTAVAELKKEIPQQSAIYSAAVMFVSDDLTALKEMVECRGLS</sequence>
<accession>A0AAJ4W9H6</accession>
<evidence type="ECO:0000313" key="1">
    <source>
        <dbReference type="EMBL" id="SFC50201.1"/>
    </source>
</evidence>
<organism evidence="1 2">
    <name type="scientific">Pragia fontium DSM 5563 = ATCC 49100</name>
    <dbReference type="NCBI Taxonomy" id="1122977"/>
    <lineage>
        <taxon>Bacteria</taxon>
        <taxon>Pseudomonadati</taxon>
        <taxon>Pseudomonadota</taxon>
        <taxon>Gammaproteobacteria</taxon>
        <taxon>Enterobacterales</taxon>
        <taxon>Budviciaceae</taxon>
        <taxon>Pragia</taxon>
    </lineage>
</organism>
<reference evidence="1 2" key="1">
    <citation type="submission" date="2016-10" db="EMBL/GenBank/DDBJ databases">
        <authorList>
            <person name="Varghese N."/>
            <person name="Submissions S."/>
        </authorList>
    </citation>
    <scope>NUCLEOTIDE SEQUENCE [LARGE SCALE GENOMIC DNA]</scope>
    <source>
        <strain evidence="1 2">DSM 5563</strain>
    </source>
</reference>
<dbReference type="RefSeq" id="WP_074821449.1">
    <property type="nucleotide sequence ID" value="NZ_FOLW01000002.1"/>
</dbReference>
<proteinExistence type="predicted"/>
<protein>
    <submittedName>
        <fullName evidence="1">Uncharacterized protein</fullName>
    </submittedName>
</protein>
<name>A0AAJ4W9H6_9GAMM</name>
<dbReference type="AlphaFoldDB" id="A0AAJ4W9H6"/>
<dbReference type="EMBL" id="FOLW01000002">
    <property type="protein sequence ID" value="SFC50201.1"/>
    <property type="molecule type" value="Genomic_DNA"/>
</dbReference>
<dbReference type="Proteomes" id="UP000226420">
    <property type="component" value="Unassembled WGS sequence"/>
</dbReference>